<dbReference type="SUPFAM" id="SSF81452">
    <property type="entry name" value="Cytochrome c oxidase subunit III-like"/>
    <property type="match status" value="1"/>
</dbReference>
<evidence type="ECO:0000313" key="21">
    <source>
        <dbReference type="Proteomes" id="UP000019028"/>
    </source>
</evidence>
<evidence type="ECO:0000256" key="2">
    <source>
        <dbReference type="ARBA" id="ARBA00010581"/>
    </source>
</evidence>
<evidence type="ECO:0000256" key="1">
    <source>
        <dbReference type="ARBA" id="ARBA00004651"/>
    </source>
</evidence>
<dbReference type="InterPro" id="IPR014206">
    <property type="entry name" value="Cyt_c_ubiqinol_oxidase_su3"/>
</dbReference>
<feature type="transmembrane region" description="Helical" evidence="18">
    <location>
        <begin position="70"/>
        <end position="91"/>
    </location>
</feature>
<gene>
    <name evidence="20" type="primary">cyoC</name>
    <name evidence="20" type="ORF">Sant_3007</name>
</gene>
<dbReference type="CDD" id="cd02863">
    <property type="entry name" value="Ubiquinol_oxidase_III"/>
    <property type="match status" value="1"/>
</dbReference>
<evidence type="ECO:0000256" key="8">
    <source>
        <dbReference type="ARBA" id="ARBA00022982"/>
    </source>
</evidence>
<dbReference type="InterPro" id="IPR000298">
    <property type="entry name" value="Cyt_c_oxidase-like_su3"/>
</dbReference>
<dbReference type="KEGG" id="sod:Sant_3007"/>
<feature type="transmembrane region" description="Helical" evidence="18">
    <location>
        <begin position="182"/>
        <end position="202"/>
    </location>
</feature>
<keyword evidence="8" id="KW-0249">Electron transport</keyword>
<dbReference type="HOGENOM" id="CLU_044071_3_0_6"/>
<comment type="function">
    <text evidence="12">Cytochrome bo(3) ubiquinol terminal oxidase is the component of the aerobic respiratory chain of E.coli that predominates when cells are grown at high aeration. Has proton pump activity across the membrane in addition to electron transfer, pumping 2 protons/electron.</text>
</comment>
<comment type="subcellular location">
    <subcellularLocation>
        <location evidence="1 17">Cell membrane</location>
        <topology evidence="1 17">Multi-pass membrane protein</topology>
    </subcellularLocation>
</comment>
<dbReference type="PANTHER" id="PTHR11403">
    <property type="entry name" value="CYTOCHROME C OXIDASE SUBUNIT III"/>
    <property type="match status" value="1"/>
</dbReference>
<dbReference type="RefSeq" id="WP_025423151.1">
    <property type="nucleotide sequence ID" value="NZ_CP006569.1"/>
</dbReference>
<evidence type="ECO:0000256" key="5">
    <source>
        <dbReference type="ARBA" id="ARBA00022448"/>
    </source>
</evidence>
<dbReference type="Gene3D" id="1.20.120.80">
    <property type="entry name" value="Cytochrome c oxidase, subunit III, four-helix bundle"/>
    <property type="match status" value="1"/>
</dbReference>
<dbReference type="PATRIC" id="fig|1239307.3.peg.3308"/>
<keyword evidence="10" id="KW-0560">Oxidoreductase</keyword>
<feature type="transmembrane region" description="Helical" evidence="18">
    <location>
        <begin position="138"/>
        <end position="162"/>
    </location>
</feature>
<dbReference type="OrthoDB" id="9810850at2"/>
<dbReference type="GO" id="GO:0019646">
    <property type="term" value="P:aerobic electron transport chain"/>
    <property type="evidence" value="ECO:0007669"/>
    <property type="project" value="InterPro"/>
</dbReference>
<comment type="similarity">
    <text evidence="2 17">Belongs to the cytochrome c oxidase subunit 3 family.</text>
</comment>
<reference evidence="20 21" key="1">
    <citation type="journal article" date="2014" name="Genome Biol. Evol.">
        <title>Genome degeneration and adaptation in a nascent stage of symbiosis.</title>
        <authorList>
            <person name="Oakeson K.F."/>
            <person name="Gil R."/>
            <person name="Clayton A.L."/>
            <person name="Dunn D.M."/>
            <person name="von Niederhausern A.C."/>
            <person name="Hamil C."/>
            <person name="Aoyagi A."/>
            <person name="Duval B."/>
            <person name="Baca A."/>
            <person name="Silva F.J."/>
            <person name="Vallier A."/>
            <person name="Jackson D.G."/>
            <person name="Latorre A."/>
            <person name="Weiss R.B."/>
            <person name="Heddi A."/>
            <person name="Moya A."/>
            <person name="Dale C."/>
        </authorList>
    </citation>
    <scope>NUCLEOTIDE SEQUENCE [LARGE SCALE GENOMIC DNA]</scope>
    <source>
        <strain evidence="20 21">HS1</strain>
    </source>
</reference>
<dbReference type="NCBIfam" id="TIGR02842">
    <property type="entry name" value="CyoC"/>
    <property type="match status" value="1"/>
</dbReference>
<evidence type="ECO:0000256" key="17">
    <source>
        <dbReference type="RuleBase" id="RU003376"/>
    </source>
</evidence>
<protein>
    <recommendedName>
        <fullName evidence="4">Cytochrome bo(3) ubiquinol oxidase subunit 3</fullName>
    </recommendedName>
    <alternativeName>
        <fullName evidence="15">Cytochrome o ubiquinol oxidase subunit 3</fullName>
    </alternativeName>
    <alternativeName>
        <fullName evidence="13">Oxidase bo(3) subunit 3</fullName>
    </alternativeName>
    <alternativeName>
        <fullName evidence="16">Ubiquinol oxidase polypeptide III</fullName>
    </alternativeName>
    <alternativeName>
        <fullName evidence="14">Ubiquinol oxidase subunit 3</fullName>
    </alternativeName>
</protein>
<dbReference type="InterPro" id="IPR033946">
    <property type="entry name" value="Ubiquinol_oxase_su3_dom"/>
</dbReference>
<evidence type="ECO:0000256" key="7">
    <source>
        <dbReference type="ARBA" id="ARBA00022692"/>
    </source>
</evidence>
<organism evidence="20 21">
    <name type="scientific">Sodalis praecaptivus</name>
    <dbReference type="NCBI Taxonomy" id="1239307"/>
    <lineage>
        <taxon>Bacteria</taxon>
        <taxon>Pseudomonadati</taxon>
        <taxon>Pseudomonadota</taxon>
        <taxon>Gammaproteobacteria</taxon>
        <taxon>Enterobacterales</taxon>
        <taxon>Bruguierivoracaceae</taxon>
        <taxon>Sodalis</taxon>
    </lineage>
</organism>
<evidence type="ECO:0000256" key="9">
    <source>
        <dbReference type="ARBA" id="ARBA00022989"/>
    </source>
</evidence>
<keyword evidence="11 18" id="KW-0472">Membrane</keyword>
<dbReference type="InterPro" id="IPR013833">
    <property type="entry name" value="Cyt_c_oxidase_su3_a-hlx"/>
</dbReference>
<evidence type="ECO:0000256" key="18">
    <source>
        <dbReference type="SAM" id="Phobius"/>
    </source>
</evidence>
<evidence type="ECO:0000256" key="6">
    <source>
        <dbReference type="ARBA" id="ARBA00022475"/>
    </source>
</evidence>
<accession>W0I0Q8</accession>
<dbReference type="GO" id="GO:0005886">
    <property type="term" value="C:plasma membrane"/>
    <property type="evidence" value="ECO:0007669"/>
    <property type="project" value="UniProtKB-SubCell"/>
</dbReference>
<keyword evidence="7 17" id="KW-0812">Transmembrane</keyword>
<feature type="domain" description="Heme-copper oxidase subunit III family profile" evidence="19">
    <location>
        <begin position="27"/>
        <end position="203"/>
    </location>
</feature>
<name>W0I0Q8_9GAMM</name>
<dbReference type="InterPro" id="IPR035973">
    <property type="entry name" value="Cyt_c_oxidase_su3-like_sf"/>
</dbReference>
<keyword evidence="9 18" id="KW-1133">Transmembrane helix</keyword>
<feature type="transmembrane region" description="Helical" evidence="18">
    <location>
        <begin position="29"/>
        <end position="50"/>
    </location>
</feature>
<dbReference type="PANTHER" id="PTHR11403:SF2">
    <property type="entry name" value="CYTOCHROME BO(3) UBIQUINOL OXIDASE SUBUNIT 3"/>
    <property type="match status" value="1"/>
</dbReference>
<evidence type="ECO:0000256" key="12">
    <source>
        <dbReference type="ARBA" id="ARBA00025694"/>
    </source>
</evidence>
<feature type="transmembrane region" description="Helical" evidence="18">
    <location>
        <begin position="98"/>
        <end position="118"/>
    </location>
</feature>
<comment type="subunit">
    <text evidence="3">Heterooctamer of two A chains, two B chains, two C chains and two D chains.</text>
</comment>
<dbReference type="Pfam" id="PF00510">
    <property type="entry name" value="COX3"/>
    <property type="match status" value="1"/>
</dbReference>
<evidence type="ECO:0000256" key="3">
    <source>
        <dbReference type="ARBA" id="ARBA00011700"/>
    </source>
</evidence>
<keyword evidence="21" id="KW-1185">Reference proteome</keyword>
<dbReference type="Proteomes" id="UP000019028">
    <property type="component" value="Chromosome"/>
</dbReference>
<evidence type="ECO:0000256" key="13">
    <source>
        <dbReference type="ARBA" id="ARBA00030072"/>
    </source>
</evidence>
<dbReference type="FunFam" id="1.20.120.80:FF:000001">
    <property type="entry name" value="Cytochrome (Ubi)quinol oxidase subunit III"/>
    <property type="match status" value="1"/>
</dbReference>
<dbReference type="GO" id="GO:0004129">
    <property type="term" value="F:cytochrome-c oxidase activity"/>
    <property type="evidence" value="ECO:0007669"/>
    <property type="project" value="InterPro"/>
</dbReference>
<evidence type="ECO:0000256" key="10">
    <source>
        <dbReference type="ARBA" id="ARBA00023002"/>
    </source>
</evidence>
<keyword evidence="6" id="KW-1003">Cell membrane</keyword>
<sequence length="204" mass="22848">MSTKILSNHDTAHAEHGHHDAGANKVFGFWIYLMSDCILFATLFATYAVLSNSVAGGPTGKEIFELPFVLVETFFLLFSSITYGMAILAMYRGDKSRVNVWLGLTFLFGLGFICMELYEFHHLIAEGYGPDRSAFLSGFFTLVGTHGLHVTSGLIWIVVMMVQVSRRGLTPVNQTRLQCLSLFWHFLDVVWICVFTVVYLMGAL</sequence>
<evidence type="ECO:0000256" key="16">
    <source>
        <dbReference type="ARBA" id="ARBA00032717"/>
    </source>
</evidence>
<keyword evidence="5" id="KW-0813">Transport</keyword>
<dbReference type="AlphaFoldDB" id="W0I0Q8"/>
<dbReference type="NCBIfam" id="NF007944">
    <property type="entry name" value="PRK10663.1"/>
    <property type="match status" value="1"/>
</dbReference>
<evidence type="ECO:0000256" key="11">
    <source>
        <dbReference type="ARBA" id="ARBA00023136"/>
    </source>
</evidence>
<evidence type="ECO:0000256" key="4">
    <source>
        <dbReference type="ARBA" id="ARBA00014687"/>
    </source>
</evidence>
<dbReference type="PROSITE" id="PS50253">
    <property type="entry name" value="COX3"/>
    <property type="match status" value="1"/>
</dbReference>
<evidence type="ECO:0000259" key="19">
    <source>
        <dbReference type="PROSITE" id="PS50253"/>
    </source>
</evidence>
<evidence type="ECO:0000256" key="14">
    <source>
        <dbReference type="ARBA" id="ARBA00031884"/>
    </source>
</evidence>
<proteinExistence type="inferred from homology"/>
<dbReference type="EMBL" id="CP006569">
    <property type="protein sequence ID" value="AHF78013.1"/>
    <property type="molecule type" value="Genomic_DNA"/>
</dbReference>
<dbReference type="GO" id="GO:0009486">
    <property type="term" value="F:cytochrome bo3 ubiquinol oxidase activity"/>
    <property type="evidence" value="ECO:0007669"/>
    <property type="project" value="InterPro"/>
</dbReference>
<dbReference type="InterPro" id="IPR024791">
    <property type="entry name" value="Cyt_c/ubiquinol_Oxase_su3"/>
</dbReference>
<evidence type="ECO:0000256" key="15">
    <source>
        <dbReference type="ARBA" id="ARBA00032189"/>
    </source>
</evidence>
<evidence type="ECO:0000313" key="20">
    <source>
        <dbReference type="EMBL" id="AHF78013.1"/>
    </source>
</evidence>